<dbReference type="PANTHER" id="PTHR11693:SF22">
    <property type="entry name" value="ATP SYNTHASE SUBUNIT GAMMA, MITOCHONDRIAL"/>
    <property type="match status" value="1"/>
</dbReference>
<keyword evidence="8" id="KW-0066">ATP synthesis</keyword>
<dbReference type="GO" id="GO:0045259">
    <property type="term" value="C:proton-transporting ATP synthase complex"/>
    <property type="evidence" value="ECO:0007669"/>
    <property type="project" value="UniProtKB-KW"/>
</dbReference>
<organism evidence="9">
    <name type="scientific">freshwater metagenome</name>
    <dbReference type="NCBI Taxonomy" id="449393"/>
    <lineage>
        <taxon>unclassified sequences</taxon>
        <taxon>metagenomes</taxon>
        <taxon>ecological metagenomes</taxon>
    </lineage>
</organism>
<dbReference type="PROSITE" id="PS00153">
    <property type="entry name" value="ATPASE_GAMMA"/>
    <property type="match status" value="1"/>
</dbReference>
<keyword evidence="5" id="KW-0406">Ion transport</keyword>
<gene>
    <name evidence="9" type="ORF">UFOPK2870_00473</name>
</gene>
<evidence type="ECO:0000256" key="2">
    <source>
        <dbReference type="ARBA" id="ARBA00007681"/>
    </source>
</evidence>
<dbReference type="GO" id="GO:0046933">
    <property type="term" value="F:proton-transporting ATP synthase activity, rotational mechanism"/>
    <property type="evidence" value="ECO:0007669"/>
    <property type="project" value="InterPro"/>
</dbReference>
<dbReference type="Pfam" id="PF00231">
    <property type="entry name" value="ATP-synt"/>
    <property type="match status" value="1"/>
</dbReference>
<sequence length="60" mass="6467">MLNAAASEHAFRQRAMKSATDNAEALINNLSRIMNRARQDSITTEIMEIVGGAEAMSSGN</sequence>
<evidence type="ECO:0000256" key="5">
    <source>
        <dbReference type="ARBA" id="ARBA00023065"/>
    </source>
</evidence>
<dbReference type="InterPro" id="IPR000131">
    <property type="entry name" value="ATP_synth_F1_gsu"/>
</dbReference>
<dbReference type="PRINTS" id="PR00126">
    <property type="entry name" value="ATPASEGAMMA"/>
</dbReference>
<dbReference type="Gene3D" id="3.40.1380.10">
    <property type="match status" value="1"/>
</dbReference>
<dbReference type="Gene3D" id="1.10.287.80">
    <property type="entry name" value="ATP synthase, gamma subunit, helix hairpin domain"/>
    <property type="match status" value="1"/>
</dbReference>
<comment type="similarity">
    <text evidence="2">Belongs to the ATPase gamma chain family.</text>
</comment>
<evidence type="ECO:0000256" key="7">
    <source>
        <dbReference type="ARBA" id="ARBA00023196"/>
    </source>
</evidence>
<dbReference type="AlphaFoldDB" id="A0A6J6UGJ4"/>
<protein>
    <submittedName>
        <fullName evidence="9">Unannotated protein</fullName>
    </submittedName>
</protein>
<dbReference type="InterPro" id="IPR023632">
    <property type="entry name" value="ATP_synth_F1_gsu_CS"/>
</dbReference>
<dbReference type="InterPro" id="IPR035968">
    <property type="entry name" value="ATP_synth_F1_ATPase_gsu"/>
</dbReference>
<keyword evidence="7" id="KW-0139">CF(1)</keyword>
<evidence type="ECO:0000313" key="9">
    <source>
        <dbReference type="EMBL" id="CAB4758188.1"/>
    </source>
</evidence>
<evidence type="ECO:0000256" key="1">
    <source>
        <dbReference type="ARBA" id="ARBA00004170"/>
    </source>
</evidence>
<reference evidence="9" key="1">
    <citation type="submission" date="2020-05" db="EMBL/GenBank/DDBJ databases">
        <authorList>
            <person name="Chiriac C."/>
            <person name="Salcher M."/>
            <person name="Ghai R."/>
            <person name="Kavagutti S V."/>
        </authorList>
    </citation>
    <scope>NUCLEOTIDE SEQUENCE</scope>
</reference>
<comment type="subcellular location">
    <subcellularLocation>
        <location evidence="1">Membrane</location>
        <topology evidence="1">Peripheral membrane protein</topology>
    </subcellularLocation>
</comment>
<dbReference type="PANTHER" id="PTHR11693">
    <property type="entry name" value="ATP SYNTHASE GAMMA CHAIN"/>
    <property type="match status" value="1"/>
</dbReference>
<evidence type="ECO:0000256" key="6">
    <source>
        <dbReference type="ARBA" id="ARBA00023136"/>
    </source>
</evidence>
<dbReference type="SUPFAM" id="SSF52943">
    <property type="entry name" value="ATP synthase (F1-ATPase), gamma subunit"/>
    <property type="match status" value="1"/>
</dbReference>
<dbReference type="EMBL" id="CAEZZL010000024">
    <property type="protein sequence ID" value="CAB4758188.1"/>
    <property type="molecule type" value="Genomic_DNA"/>
</dbReference>
<accession>A0A6J6UGJ4</accession>
<keyword evidence="6" id="KW-0472">Membrane</keyword>
<evidence type="ECO:0000256" key="3">
    <source>
        <dbReference type="ARBA" id="ARBA00022448"/>
    </source>
</evidence>
<evidence type="ECO:0000256" key="8">
    <source>
        <dbReference type="ARBA" id="ARBA00023310"/>
    </source>
</evidence>
<name>A0A6J6UGJ4_9ZZZZ</name>
<evidence type="ECO:0000256" key="4">
    <source>
        <dbReference type="ARBA" id="ARBA00022781"/>
    </source>
</evidence>
<proteinExistence type="inferred from homology"/>
<keyword evidence="4" id="KW-0375">Hydrogen ion transport</keyword>
<keyword evidence="3" id="KW-0813">Transport</keyword>